<evidence type="ECO:0000313" key="1">
    <source>
        <dbReference type="EMBL" id="AKF06594.1"/>
    </source>
</evidence>
<evidence type="ECO:0000313" key="2">
    <source>
        <dbReference type="Proteomes" id="UP000034883"/>
    </source>
</evidence>
<dbReference type="KEGG" id="samy:DB32_003743"/>
<dbReference type="Proteomes" id="UP000034883">
    <property type="component" value="Chromosome"/>
</dbReference>
<dbReference type="RefSeq" id="WP_157069154.1">
    <property type="nucleotide sequence ID" value="NZ_CP011125.1"/>
</dbReference>
<keyword evidence="2" id="KW-1185">Reference proteome</keyword>
<sequence length="191" mass="20457">MLPFDRGSFARDAVDSTVAYVGVEHAPPGASRTRRSADGAIALQTRLAGRVGDVGPQGFTVEHAGFPARVRHLLPAALELRALAGHDVSLELEERLHAGRCTVDARVRDRDDGALVLWTHDGELPEDRVAHGLALRMRMGDEARGLVIAHRGGLVIVRAPSVVAVETEVGPMLFVVMRLGDDDVAFVALAH</sequence>
<gene>
    <name evidence="1" type="ORF">DB32_003743</name>
</gene>
<organism evidence="1 2">
    <name type="scientific">Sandaracinus amylolyticus</name>
    <dbReference type="NCBI Taxonomy" id="927083"/>
    <lineage>
        <taxon>Bacteria</taxon>
        <taxon>Pseudomonadati</taxon>
        <taxon>Myxococcota</taxon>
        <taxon>Polyangia</taxon>
        <taxon>Polyangiales</taxon>
        <taxon>Sandaracinaceae</taxon>
        <taxon>Sandaracinus</taxon>
    </lineage>
</organism>
<reference evidence="1 2" key="1">
    <citation type="submission" date="2015-03" db="EMBL/GenBank/DDBJ databases">
        <title>Genome assembly of Sandaracinus amylolyticus DSM 53668.</title>
        <authorList>
            <person name="Sharma G."/>
            <person name="Subramanian S."/>
        </authorList>
    </citation>
    <scope>NUCLEOTIDE SEQUENCE [LARGE SCALE GENOMIC DNA]</scope>
    <source>
        <strain evidence="1 2">DSM 53668</strain>
    </source>
</reference>
<name>A0A0F6SFA3_9BACT</name>
<proteinExistence type="predicted"/>
<dbReference type="EMBL" id="CP011125">
    <property type="protein sequence ID" value="AKF06594.1"/>
    <property type="molecule type" value="Genomic_DNA"/>
</dbReference>
<dbReference type="AlphaFoldDB" id="A0A0F6SFA3"/>
<accession>A0A0F6SFA3</accession>
<protein>
    <submittedName>
        <fullName evidence="1">Uncharacterized protein</fullName>
    </submittedName>
</protein>